<organism evidence="3 4">
    <name type="scientific">Sutcliffiella tianshenii</name>
    <dbReference type="NCBI Taxonomy" id="1463404"/>
    <lineage>
        <taxon>Bacteria</taxon>
        <taxon>Bacillati</taxon>
        <taxon>Bacillota</taxon>
        <taxon>Bacilli</taxon>
        <taxon>Bacillales</taxon>
        <taxon>Bacillaceae</taxon>
        <taxon>Sutcliffiella</taxon>
    </lineage>
</organism>
<feature type="domain" description="Staygreen protein" evidence="2">
    <location>
        <begin position="3"/>
        <end position="145"/>
    </location>
</feature>
<name>A0ABS2NU73_9BACI</name>
<sequence length="148" mass="17450">MKKLNPEKLTVEFRPYVTPLAPICPRVYTLTHSDITAELFLTMGSWIAYDKVTSMRDEVVGSWRVENNCYYFSVYVYIGNFGQKETHLRDAIFRRELPLALEAIFYGDRQFLLAHPPLAQAPIWIHFDSEDPAFNKWEYWGKPLEYSF</sequence>
<dbReference type="Pfam" id="PF12638">
    <property type="entry name" value="Staygreen"/>
    <property type="match status" value="1"/>
</dbReference>
<evidence type="ECO:0000256" key="1">
    <source>
        <dbReference type="ARBA" id="ARBA00022946"/>
    </source>
</evidence>
<dbReference type="PANTHER" id="PTHR31750:SF4">
    <property type="entry name" value="LP06106P"/>
    <property type="match status" value="1"/>
</dbReference>
<protein>
    <recommendedName>
        <fullName evidence="2">Staygreen protein domain-containing protein</fullName>
    </recommendedName>
</protein>
<keyword evidence="4" id="KW-1185">Reference proteome</keyword>
<evidence type="ECO:0000259" key="2">
    <source>
        <dbReference type="Pfam" id="PF12638"/>
    </source>
</evidence>
<keyword evidence="1" id="KW-0809">Transit peptide</keyword>
<evidence type="ECO:0000313" key="3">
    <source>
        <dbReference type="EMBL" id="MBM7618177.1"/>
    </source>
</evidence>
<dbReference type="RefSeq" id="WP_204412322.1">
    <property type="nucleotide sequence ID" value="NZ_JAFBED010000001.1"/>
</dbReference>
<dbReference type="EMBL" id="JAFBED010000001">
    <property type="protein sequence ID" value="MBM7618177.1"/>
    <property type="molecule type" value="Genomic_DNA"/>
</dbReference>
<evidence type="ECO:0000313" key="4">
    <source>
        <dbReference type="Proteomes" id="UP000737402"/>
    </source>
</evidence>
<dbReference type="InterPro" id="IPR024438">
    <property type="entry name" value="Staygreen"/>
</dbReference>
<comment type="caution">
    <text evidence="3">The sequence shown here is derived from an EMBL/GenBank/DDBJ whole genome shotgun (WGS) entry which is preliminary data.</text>
</comment>
<gene>
    <name evidence="3" type="ORF">JOC95_000019</name>
</gene>
<reference evidence="3 4" key="1">
    <citation type="submission" date="2021-01" db="EMBL/GenBank/DDBJ databases">
        <title>Genomic Encyclopedia of Type Strains, Phase IV (KMG-IV): sequencing the most valuable type-strain genomes for metagenomic binning, comparative biology and taxonomic classification.</title>
        <authorList>
            <person name="Goeker M."/>
        </authorList>
    </citation>
    <scope>NUCLEOTIDE SEQUENCE [LARGE SCALE GENOMIC DNA]</scope>
    <source>
        <strain evidence="3 4">DSM 25879</strain>
    </source>
</reference>
<accession>A0ABS2NU73</accession>
<dbReference type="PANTHER" id="PTHR31750">
    <property type="entry name" value="PROTEIN STAY-GREEN 1, CHLOROPLASTIC-RELATED"/>
    <property type="match status" value="1"/>
</dbReference>
<dbReference type="Proteomes" id="UP000737402">
    <property type="component" value="Unassembled WGS sequence"/>
</dbReference>
<proteinExistence type="predicted"/>